<keyword evidence="1" id="KW-0812">Transmembrane</keyword>
<sequence>MKNDVYLLSFLASIGFTPYYTGVFGNTPVRLPATMMHRLIGQLFWPNYLRLSCLTHLIACGSNQVAAPDGFTNR</sequence>
<proteinExistence type="predicted"/>
<accession>A0ABS3JRF2</accession>
<feature type="transmembrane region" description="Helical" evidence="1">
    <location>
        <begin position="6"/>
        <end position="29"/>
    </location>
</feature>
<reference evidence="2 3" key="1">
    <citation type="submission" date="2021-03" db="EMBL/GenBank/DDBJ databases">
        <title>Fibrella sp. HMF5405 genome sequencing and assembly.</title>
        <authorList>
            <person name="Kang H."/>
            <person name="Kim H."/>
            <person name="Bae S."/>
            <person name="Joh K."/>
        </authorList>
    </citation>
    <scope>NUCLEOTIDE SEQUENCE [LARGE SCALE GENOMIC DNA]</scope>
    <source>
        <strain evidence="2 3">HMF5405</strain>
    </source>
</reference>
<keyword evidence="1" id="KW-0472">Membrane</keyword>
<name>A0ABS3JRF2_9BACT</name>
<dbReference type="RefSeq" id="WP_207332521.1">
    <property type="nucleotide sequence ID" value="NZ_JAFMYW010000012.1"/>
</dbReference>
<dbReference type="Proteomes" id="UP000664628">
    <property type="component" value="Unassembled WGS sequence"/>
</dbReference>
<evidence type="ECO:0000256" key="1">
    <source>
        <dbReference type="SAM" id="Phobius"/>
    </source>
</evidence>
<comment type="caution">
    <text evidence="2">The sequence shown here is derived from an EMBL/GenBank/DDBJ whole genome shotgun (WGS) entry which is preliminary data.</text>
</comment>
<evidence type="ECO:0000313" key="3">
    <source>
        <dbReference type="Proteomes" id="UP000664628"/>
    </source>
</evidence>
<evidence type="ECO:0000313" key="2">
    <source>
        <dbReference type="EMBL" id="MBO0952568.1"/>
    </source>
</evidence>
<dbReference type="EMBL" id="JAFMYW010000012">
    <property type="protein sequence ID" value="MBO0952568.1"/>
    <property type="molecule type" value="Genomic_DNA"/>
</dbReference>
<gene>
    <name evidence="2" type="ORF">J2I46_28555</name>
</gene>
<protein>
    <submittedName>
        <fullName evidence="2">Uncharacterized protein</fullName>
    </submittedName>
</protein>
<organism evidence="2 3">
    <name type="scientific">Fibrella forsythiae</name>
    <dbReference type="NCBI Taxonomy" id="2817061"/>
    <lineage>
        <taxon>Bacteria</taxon>
        <taxon>Pseudomonadati</taxon>
        <taxon>Bacteroidota</taxon>
        <taxon>Cytophagia</taxon>
        <taxon>Cytophagales</taxon>
        <taxon>Spirosomataceae</taxon>
        <taxon>Fibrella</taxon>
    </lineage>
</organism>
<keyword evidence="1" id="KW-1133">Transmembrane helix</keyword>
<keyword evidence="3" id="KW-1185">Reference proteome</keyword>